<dbReference type="GeneID" id="73472100"/>
<protein>
    <submittedName>
        <fullName evidence="2">AEP3</fullName>
    </submittedName>
</protein>
<comment type="caution">
    <text evidence="2">The sequence shown here is derived from an EMBL/GenBank/DDBJ whole genome shotgun (WGS) entry which is preliminary data.</text>
</comment>
<organism evidence="2 3">
    <name type="scientific">[Candida] subhashii</name>
    <dbReference type="NCBI Taxonomy" id="561895"/>
    <lineage>
        <taxon>Eukaryota</taxon>
        <taxon>Fungi</taxon>
        <taxon>Dikarya</taxon>
        <taxon>Ascomycota</taxon>
        <taxon>Saccharomycotina</taxon>
        <taxon>Pichiomycetes</taxon>
        <taxon>Debaryomycetaceae</taxon>
        <taxon>Spathaspora</taxon>
    </lineage>
</organism>
<evidence type="ECO:0000313" key="2">
    <source>
        <dbReference type="EMBL" id="KAG7661185.1"/>
    </source>
</evidence>
<reference evidence="2 3" key="1">
    <citation type="journal article" date="2021" name="DNA Res.">
        <title>Genome analysis of Candida subhashii reveals its hybrid nature and dual mitochondrial genome conformations.</title>
        <authorList>
            <person name="Mixao V."/>
            <person name="Hegedusova E."/>
            <person name="Saus E."/>
            <person name="Pryszcz L.P."/>
            <person name="Cillingova A."/>
            <person name="Nosek J."/>
            <person name="Gabaldon T."/>
        </authorList>
    </citation>
    <scope>NUCLEOTIDE SEQUENCE [LARGE SCALE GENOMIC DNA]</scope>
    <source>
        <strain evidence="2 3">CBS 10753</strain>
    </source>
</reference>
<dbReference type="EMBL" id="JAGSYN010000245">
    <property type="protein sequence ID" value="KAG7661185.1"/>
    <property type="molecule type" value="Genomic_DNA"/>
</dbReference>
<accession>A0A8J5QGX9</accession>
<dbReference type="OrthoDB" id="185373at2759"/>
<gene>
    <name evidence="2" type="ORF">J8A68_005300</name>
</gene>
<dbReference type="AlphaFoldDB" id="A0A8J5QGX9"/>
<feature type="compositionally biased region" description="Polar residues" evidence="1">
    <location>
        <begin position="23"/>
        <end position="41"/>
    </location>
</feature>
<sequence length="642" mass="75479">MISIKDTISRIGRTLKHVESFKKGQQPTSSSISKVSRNSLTDPAGREAKVTFEEDKNFKPEDLAKFKPVYTSFQQKIFSDFLRPLNIANLKSHSVRTEKYESATATKNWLKNKSQSPRDRLDVYIRDRYLYGKMLKFLIEITPSNLKNVDYKNTYYLEYILNQQEQPTNIKDGAAIQFGEIPPLPSPLTEESFRQWIYKLTHNTYHYKNSSSLSSGIIPSILLYTHKITNEEFKPYRSADTYNYLINYFGFLKHQSLFAKELVLVLREDGHSLNIDTINTLLKVCKVQTQIRAVSNPFARILNFLQIADRSHIDINLETYSRIYDCIQNVHLKEEFLRTMQENGVPIPKGMTVRILDDFMKTTEDTNELIYFIEHDLGHANWKQDFRMVSKVIYHKWLHITNESDCKGVDLNQDEYNLKSLLEGLYRNQKIEHKSYIMLQFYVNFVEEYPDCDMAKIPYIYKLLVNQLLKEVKNIPQLSFLTRCLFSEATSKLGLSIDFVKYSNNKTTLPENYRVLQRIMGWDVVQLEAKIEYLRQFQDLKRLWEPLTIEEREKWNEIKYHIGHDYLTLKPTESKIQAIFSTESNTAGIPEDELSRILKHRGSRMTSNRNRDRVFKAYEGIDEHTKRVMIERGIIKSGKLEV</sequence>
<proteinExistence type="predicted"/>
<name>A0A8J5QGX9_9ASCO</name>
<dbReference type="Proteomes" id="UP000694255">
    <property type="component" value="Unassembled WGS sequence"/>
</dbReference>
<keyword evidence="3" id="KW-1185">Reference proteome</keyword>
<feature type="region of interest" description="Disordered" evidence="1">
    <location>
        <begin position="20"/>
        <end position="43"/>
    </location>
</feature>
<dbReference type="RefSeq" id="XP_049261418.1">
    <property type="nucleotide sequence ID" value="XM_049409351.1"/>
</dbReference>
<evidence type="ECO:0000256" key="1">
    <source>
        <dbReference type="SAM" id="MobiDB-lite"/>
    </source>
</evidence>
<evidence type="ECO:0000313" key="3">
    <source>
        <dbReference type="Proteomes" id="UP000694255"/>
    </source>
</evidence>